<feature type="binding site" evidence="5">
    <location>
        <begin position="126"/>
        <end position="131"/>
    </location>
    <ligand>
        <name>S-adenosyl-L-methionine</name>
        <dbReference type="ChEBI" id="CHEBI:59789"/>
    </ligand>
</feature>
<evidence type="ECO:0000256" key="4">
    <source>
        <dbReference type="ARBA" id="ARBA00038303"/>
    </source>
</evidence>
<dbReference type="InterPro" id="IPR029026">
    <property type="entry name" value="tRNA_m1G_MTases_N"/>
</dbReference>
<dbReference type="InterPro" id="IPR003742">
    <property type="entry name" value="RlmH-like"/>
</dbReference>
<feature type="binding site" evidence="5">
    <location>
        <position position="75"/>
    </location>
    <ligand>
        <name>S-adenosyl-L-methionine</name>
        <dbReference type="ChEBI" id="CHEBI:59789"/>
    </ligand>
</feature>
<comment type="similarity">
    <text evidence="4 5">Belongs to the RNA methyltransferase RlmH family.</text>
</comment>
<feature type="binding site" evidence="5">
    <location>
        <position position="107"/>
    </location>
    <ligand>
        <name>S-adenosyl-L-methionine</name>
        <dbReference type="ChEBI" id="CHEBI:59789"/>
    </ligand>
</feature>
<dbReference type="HAMAP" id="MF_00658">
    <property type="entry name" value="23SrRNA_methyltr_H"/>
    <property type="match status" value="1"/>
</dbReference>
<accession>A0AAU7JDU7</accession>
<dbReference type="EC" id="2.1.1.177" evidence="5"/>
<comment type="subunit">
    <text evidence="5">Homodimer.</text>
</comment>
<reference evidence="6" key="1">
    <citation type="submission" date="2024-05" db="EMBL/GenBank/DDBJ databases">
        <authorList>
            <person name="Kim S."/>
            <person name="Heo J."/>
            <person name="Choi H."/>
            <person name="Choi Y."/>
            <person name="Kwon S.-W."/>
            <person name="Kim Y."/>
        </authorList>
    </citation>
    <scope>NUCLEOTIDE SEQUENCE</scope>
    <source>
        <strain evidence="6">KACC 23698</strain>
    </source>
</reference>
<dbReference type="PANTHER" id="PTHR33603">
    <property type="entry name" value="METHYLTRANSFERASE"/>
    <property type="match status" value="1"/>
</dbReference>
<keyword evidence="1 5" id="KW-0489">Methyltransferase</keyword>
<dbReference type="GO" id="GO:0005737">
    <property type="term" value="C:cytoplasm"/>
    <property type="evidence" value="ECO:0007669"/>
    <property type="project" value="UniProtKB-SubCell"/>
</dbReference>
<keyword evidence="2 5" id="KW-0808">Transferase</keyword>
<evidence type="ECO:0000313" key="6">
    <source>
        <dbReference type="EMBL" id="XBO38376.1"/>
    </source>
</evidence>
<dbReference type="InterPro" id="IPR029028">
    <property type="entry name" value="Alpha/beta_knot_MTases"/>
</dbReference>
<keyword evidence="5" id="KW-0963">Cytoplasm</keyword>
<evidence type="ECO:0000256" key="5">
    <source>
        <dbReference type="HAMAP-Rule" id="MF_00658"/>
    </source>
</evidence>
<keyword evidence="3 5" id="KW-0949">S-adenosyl-L-methionine</keyword>
<name>A0AAU7JDU7_9HYPH</name>
<comment type="function">
    <text evidence="5">Specifically methylates the pseudouridine at position 1915 (m3Psi1915) in 23S rRNA.</text>
</comment>
<dbReference type="EMBL" id="CP157484">
    <property type="protein sequence ID" value="XBO38376.1"/>
    <property type="molecule type" value="Genomic_DNA"/>
</dbReference>
<organism evidence="6">
    <name type="scientific">Alsobacter sp. KACC 23698</name>
    <dbReference type="NCBI Taxonomy" id="3149229"/>
    <lineage>
        <taxon>Bacteria</taxon>
        <taxon>Pseudomonadati</taxon>
        <taxon>Pseudomonadota</taxon>
        <taxon>Alphaproteobacteria</taxon>
        <taxon>Hyphomicrobiales</taxon>
        <taxon>Alsobacteraceae</taxon>
        <taxon>Alsobacter</taxon>
    </lineage>
</organism>
<dbReference type="SUPFAM" id="SSF75217">
    <property type="entry name" value="alpha/beta knot"/>
    <property type="match status" value="1"/>
</dbReference>
<dbReference type="AlphaFoldDB" id="A0AAU7JDU7"/>
<dbReference type="NCBIfam" id="NF000989">
    <property type="entry name" value="PRK00103.2-3"/>
    <property type="match status" value="1"/>
</dbReference>
<proteinExistence type="inferred from homology"/>
<dbReference type="Gene3D" id="3.40.1280.10">
    <property type="match status" value="1"/>
</dbReference>
<protein>
    <recommendedName>
        <fullName evidence="5">Ribosomal RNA large subunit methyltransferase H</fullName>
        <ecNumber evidence="5">2.1.1.177</ecNumber>
    </recommendedName>
    <alternativeName>
        <fullName evidence="5">23S rRNA (pseudouridine1915-N3)-methyltransferase</fullName>
    </alternativeName>
    <alternativeName>
        <fullName evidence="5">23S rRNA m3Psi1915 methyltransferase</fullName>
    </alternativeName>
    <alternativeName>
        <fullName evidence="5">rRNA (pseudouridine-N3-)-methyltransferase RlmH</fullName>
    </alternativeName>
</protein>
<dbReference type="PANTHER" id="PTHR33603:SF1">
    <property type="entry name" value="RIBOSOMAL RNA LARGE SUBUNIT METHYLTRANSFERASE H"/>
    <property type="match status" value="1"/>
</dbReference>
<dbReference type="GO" id="GO:0070038">
    <property type="term" value="F:rRNA (pseudouridine-N3-)-methyltransferase activity"/>
    <property type="evidence" value="ECO:0007669"/>
    <property type="project" value="UniProtKB-UniRule"/>
</dbReference>
<evidence type="ECO:0000256" key="3">
    <source>
        <dbReference type="ARBA" id="ARBA00022691"/>
    </source>
</evidence>
<dbReference type="PIRSF" id="PIRSF004505">
    <property type="entry name" value="MT_bac"/>
    <property type="match status" value="1"/>
</dbReference>
<dbReference type="CDD" id="cd18081">
    <property type="entry name" value="RlmH-like"/>
    <property type="match status" value="1"/>
</dbReference>
<comment type="catalytic activity">
    <reaction evidence="5">
        <text>pseudouridine(1915) in 23S rRNA + S-adenosyl-L-methionine = N(3)-methylpseudouridine(1915) in 23S rRNA + S-adenosyl-L-homocysteine + H(+)</text>
        <dbReference type="Rhea" id="RHEA:42752"/>
        <dbReference type="Rhea" id="RHEA-COMP:10221"/>
        <dbReference type="Rhea" id="RHEA-COMP:10222"/>
        <dbReference type="ChEBI" id="CHEBI:15378"/>
        <dbReference type="ChEBI" id="CHEBI:57856"/>
        <dbReference type="ChEBI" id="CHEBI:59789"/>
        <dbReference type="ChEBI" id="CHEBI:65314"/>
        <dbReference type="ChEBI" id="CHEBI:74486"/>
        <dbReference type="EC" id="2.1.1.177"/>
    </reaction>
</comment>
<dbReference type="RefSeq" id="WP_406855216.1">
    <property type="nucleotide sequence ID" value="NZ_CP157484.1"/>
</dbReference>
<dbReference type="Pfam" id="PF02590">
    <property type="entry name" value="SPOUT_MTase"/>
    <property type="match status" value="1"/>
</dbReference>
<gene>
    <name evidence="5 6" type="primary">rlmH</name>
    <name evidence="6" type="ORF">ABEG18_22150</name>
</gene>
<comment type="subcellular location">
    <subcellularLocation>
        <location evidence="5">Cytoplasm</location>
    </subcellularLocation>
</comment>
<evidence type="ECO:0000256" key="1">
    <source>
        <dbReference type="ARBA" id="ARBA00022603"/>
    </source>
</evidence>
<sequence>MRIFVIAVGRLKDGPERELAARYEERARASGRALGFTGFETVELPESRSPRAADRKAEEAAAIVGKLGDGVLFVLDERGGSPTSEAFAQALATQRDAGRRSLALAIGGADGLDPALLARAETCLAFGRMTLPHQIIRVLTAEQLYRAMTILAGHPYHRA</sequence>
<keyword evidence="5" id="KW-0698">rRNA processing</keyword>
<evidence type="ECO:0000256" key="2">
    <source>
        <dbReference type="ARBA" id="ARBA00022679"/>
    </source>
</evidence>